<evidence type="ECO:0000313" key="3">
    <source>
        <dbReference type="EMBL" id="KAI6657948.1"/>
    </source>
</evidence>
<keyword evidence="4" id="KW-1185">Reference proteome</keyword>
<evidence type="ECO:0000256" key="2">
    <source>
        <dbReference type="SAM" id="Phobius"/>
    </source>
</evidence>
<comment type="caution">
    <text evidence="3">The sequence shown here is derived from an EMBL/GenBank/DDBJ whole genome shotgun (WGS) entry which is preliminary data.</text>
</comment>
<organism evidence="3 4">
    <name type="scientific">Oopsacas minuta</name>
    <dbReference type="NCBI Taxonomy" id="111878"/>
    <lineage>
        <taxon>Eukaryota</taxon>
        <taxon>Metazoa</taxon>
        <taxon>Porifera</taxon>
        <taxon>Hexactinellida</taxon>
        <taxon>Hexasterophora</taxon>
        <taxon>Lyssacinosida</taxon>
        <taxon>Leucopsacidae</taxon>
        <taxon>Oopsacas</taxon>
    </lineage>
</organism>
<accession>A0AAV7K9U5</accession>
<keyword evidence="2" id="KW-0472">Membrane</keyword>
<dbReference type="PANTHER" id="PTHR15907">
    <property type="entry name" value="DUF614 FAMILY PROTEIN-RELATED"/>
    <property type="match status" value="1"/>
</dbReference>
<comment type="similarity">
    <text evidence="1">Belongs to the cornifelin family.</text>
</comment>
<dbReference type="EMBL" id="JAKMXF010000110">
    <property type="protein sequence ID" value="KAI6657948.1"/>
    <property type="molecule type" value="Genomic_DNA"/>
</dbReference>
<dbReference type="AlphaFoldDB" id="A0AAV7K9U5"/>
<evidence type="ECO:0000313" key="4">
    <source>
        <dbReference type="Proteomes" id="UP001165289"/>
    </source>
</evidence>
<sequence length="100" mass="10940">MPREWSSGLCDCCANGALTCLLGFCLYEILIGLNAHKMSESFLLCCCAVFGHLLIRSKIRGDQGIEGSLLKDCLIIYFCTPCAAIQEANEIDKVYSGQPK</sequence>
<dbReference type="InterPro" id="IPR006461">
    <property type="entry name" value="PLAC_motif_containing"/>
</dbReference>
<protein>
    <submittedName>
        <fullName evidence="3">Protein PLANT CADMIUM RESISTANCE 3-like</fullName>
    </submittedName>
</protein>
<dbReference type="Pfam" id="PF04749">
    <property type="entry name" value="PLAC8"/>
    <property type="match status" value="1"/>
</dbReference>
<gene>
    <name evidence="3" type="ORF">LOD99_15665</name>
</gene>
<keyword evidence="2" id="KW-0812">Transmembrane</keyword>
<keyword evidence="2" id="KW-1133">Transmembrane helix</keyword>
<reference evidence="3 4" key="1">
    <citation type="journal article" date="2023" name="BMC Biol.">
        <title>The compact genome of the sponge Oopsacas minuta (Hexactinellida) is lacking key metazoan core genes.</title>
        <authorList>
            <person name="Santini S."/>
            <person name="Schenkelaars Q."/>
            <person name="Jourda C."/>
            <person name="Duchesne M."/>
            <person name="Belahbib H."/>
            <person name="Rocher C."/>
            <person name="Selva M."/>
            <person name="Riesgo A."/>
            <person name="Vervoort M."/>
            <person name="Leys S.P."/>
            <person name="Kodjabachian L."/>
            <person name="Le Bivic A."/>
            <person name="Borchiellini C."/>
            <person name="Claverie J.M."/>
            <person name="Renard E."/>
        </authorList>
    </citation>
    <scope>NUCLEOTIDE SEQUENCE [LARGE SCALE GENOMIC DNA]</scope>
    <source>
        <strain evidence="3">SPO-2</strain>
    </source>
</reference>
<evidence type="ECO:0000256" key="1">
    <source>
        <dbReference type="ARBA" id="ARBA00009024"/>
    </source>
</evidence>
<proteinExistence type="inferred from homology"/>
<dbReference type="Proteomes" id="UP001165289">
    <property type="component" value="Unassembled WGS sequence"/>
</dbReference>
<feature type="transmembrane region" description="Helical" evidence="2">
    <location>
        <begin position="12"/>
        <end position="32"/>
    </location>
</feature>
<name>A0AAV7K9U5_9METZ</name>
<dbReference type="NCBIfam" id="TIGR01571">
    <property type="entry name" value="A_thal_Cys_rich"/>
    <property type="match status" value="1"/>
</dbReference>